<evidence type="ECO:0000313" key="4">
    <source>
        <dbReference type="Proteomes" id="UP000051036"/>
    </source>
</evidence>
<dbReference type="PANTHER" id="PTHR14859">
    <property type="entry name" value="CALCOFLUOR WHITE HYPERSENSITIVE PROTEIN PRECURSOR"/>
    <property type="match status" value="1"/>
</dbReference>
<evidence type="ECO:0000313" key="3">
    <source>
        <dbReference type="EMBL" id="KRL89632.1"/>
    </source>
</evidence>
<accession>A0A0R1U8M5</accession>
<dbReference type="AlphaFoldDB" id="A0A0R1U8M5"/>
<feature type="domain" description="Endonuclease/exonuclease/phosphatase" evidence="2">
    <location>
        <begin position="62"/>
        <end position="311"/>
    </location>
</feature>
<keyword evidence="1" id="KW-0472">Membrane</keyword>
<proteinExistence type="predicted"/>
<keyword evidence="1" id="KW-1133">Transmembrane helix</keyword>
<dbReference type="InterPro" id="IPR036691">
    <property type="entry name" value="Endo/exonu/phosph_ase_sf"/>
</dbReference>
<dbReference type="EMBL" id="AZFM01000020">
    <property type="protein sequence ID" value="KRL89632.1"/>
    <property type="molecule type" value="Genomic_DNA"/>
</dbReference>
<dbReference type="PANTHER" id="PTHR14859:SF1">
    <property type="entry name" value="PGAP2-INTERACTING PROTEIN"/>
    <property type="match status" value="1"/>
</dbReference>
<dbReference type="Gene3D" id="3.60.10.10">
    <property type="entry name" value="Endonuclease/exonuclease/phosphatase"/>
    <property type="match status" value="1"/>
</dbReference>
<comment type="caution">
    <text evidence="3">The sequence shown here is derived from an EMBL/GenBank/DDBJ whole genome shotgun (WGS) entry which is preliminary data.</text>
</comment>
<reference evidence="3 4" key="1">
    <citation type="journal article" date="2015" name="Genome Announc.">
        <title>Expanding the biotechnology potential of lactobacilli through comparative genomics of 213 strains and associated genera.</title>
        <authorList>
            <person name="Sun Z."/>
            <person name="Harris H.M."/>
            <person name="McCann A."/>
            <person name="Guo C."/>
            <person name="Argimon S."/>
            <person name="Zhang W."/>
            <person name="Yang X."/>
            <person name="Jeffery I.B."/>
            <person name="Cooney J.C."/>
            <person name="Kagawa T.F."/>
            <person name="Liu W."/>
            <person name="Song Y."/>
            <person name="Salvetti E."/>
            <person name="Wrobel A."/>
            <person name="Rasinkangas P."/>
            <person name="Parkhill J."/>
            <person name="Rea M.C."/>
            <person name="O'Sullivan O."/>
            <person name="Ritari J."/>
            <person name="Douillard F.P."/>
            <person name="Paul Ross R."/>
            <person name="Yang R."/>
            <person name="Briner A.E."/>
            <person name="Felis G.E."/>
            <person name="de Vos W.M."/>
            <person name="Barrangou R."/>
            <person name="Klaenhammer T.R."/>
            <person name="Caufield P.W."/>
            <person name="Cui Y."/>
            <person name="Zhang H."/>
            <person name="O'Toole P.W."/>
        </authorList>
    </citation>
    <scope>NUCLEOTIDE SEQUENCE [LARGE SCALE GENOMIC DNA]</scope>
    <source>
        <strain evidence="3 4">DSM 16043</strain>
    </source>
</reference>
<evidence type="ECO:0000256" key="1">
    <source>
        <dbReference type="SAM" id="Phobius"/>
    </source>
</evidence>
<dbReference type="RefSeq" id="WP_057799056.1">
    <property type="nucleotide sequence ID" value="NZ_AZFM01000020.1"/>
</dbReference>
<keyword evidence="4" id="KW-1185">Reference proteome</keyword>
<dbReference type="Proteomes" id="UP000051036">
    <property type="component" value="Unassembled WGS sequence"/>
</dbReference>
<organism evidence="3 4">
    <name type="scientific">Lactobacillus kalixensis DSM 16043</name>
    <dbReference type="NCBI Taxonomy" id="1423763"/>
    <lineage>
        <taxon>Bacteria</taxon>
        <taxon>Bacillati</taxon>
        <taxon>Bacillota</taxon>
        <taxon>Bacilli</taxon>
        <taxon>Lactobacillales</taxon>
        <taxon>Lactobacillaceae</taxon>
        <taxon>Lactobacillus</taxon>
    </lineage>
</organism>
<dbReference type="OrthoDB" id="7616949at2"/>
<dbReference type="SUPFAM" id="SSF56219">
    <property type="entry name" value="DNase I-like"/>
    <property type="match status" value="1"/>
</dbReference>
<dbReference type="STRING" id="1423763.FC46_GL000735"/>
<dbReference type="InterPro" id="IPR051916">
    <property type="entry name" value="GPI-anchor_lipid_remodeler"/>
</dbReference>
<evidence type="ECO:0000259" key="2">
    <source>
        <dbReference type="Pfam" id="PF03372"/>
    </source>
</evidence>
<dbReference type="GO" id="GO:0003824">
    <property type="term" value="F:catalytic activity"/>
    <property type="evidence" value="ECO:0007669"/>
    <property type="project" value="InterPro"/>
</dbReference>
<dbReference type="Pfam" id="PF03372">
    <property type="entry name" value="Exo_endo_phos"/>
    <property type="match status" value="1"/>
</dbReference>
<name>A0A0R1U8M5_9LACO</name>
<keyword evidence="1" id="KW-0812">Transmembrane</keyword>
<dbReference type="InterPro" id="IPR005135">
    <property type="entry name" value="Endo/exonuclease/phosphatase"/>
</dbReference>
<dbReference type="PATRIC" id="fig|1423763.3.peg.741"/>
<sequence length="368" mass="42143">MKVLKRIGIVILSLLAIFLIVFGVYFAYMQMHYYRIPDHKSLQVKNNPKQILQVGKQYSAITYNVGFGAYNQKFDFFMDAGELKDGKKTHGTHGTAFSKKAVLASTDGVIKTMHRQNANFMMFQEIDTHSTRNYYVNQVRMMKEAFKRDGSVFANNFHSAYLFYPIYDPHGSVQSGLLTLSKYHIDSSVRRKYPVTSNLITKFTDLDRCFVVMKIPTSHGKQLILINTHMSAYDKGGKMRKAQMKLLSSVIEKEYNQGNYVIVGGDFNHALGRDMLHHFDHQEKVPGWVSVLDPMMLPKGVEMVKAKNREKVATVRSTDMPYKPKVNYQTVGDGFIVSKNVKATAVNINTDYQYADHNPVRLEFTLRK</sequence>
<feature type="transmembrane region" description="Helical" evidence="1">
    <location>
        <begin position="7"/>
        <end position="28"/>
    </location>
</feature>
<protein>
    <recommendedName>
        <fullName evidence="2">Endonuclease/exonuclease/phosphatase domain-containing protein</fullName>
    </recommendedName>
</protein>
<dbReference type="GO" id="GO:0006506">
    <property type="term" value="P:GPI anchor biosynthetic process"/>
    <property type="evidence" value="ECO:0007669"/>
    <property type="project" value="TreeGrafter"/>
</dbReference>
<gene>
    <name evidence="3" type="ORF">FC46_GL000735</name>
</gene>
<dbReference type="GO" id="GO:0016020">
    <property type="term" value="C:membrane"/>
    <property type="evidence" value="ECO:0007669"/>
    <property type="project" value="GOC"/>
</dbReference>